<gene>
    <name evidence="1" type="ORF">ADZ36_04155</name>
</gene>
<name>A0ACC4WG10_STRFR</name>
<keyword evidence="2" id="KW-1185">Reference proteome</keyword>
<proteinExistence type="predicted"/>
<dbReference type="EMBL" id="LGSP01000005">
    <property type="protein sequence ID" value="KNE83548.1"/>
    <property type="molecule type" value="Genomic_DNA"/>
</dbReference>
<sequence>MEKAGRLLQLLAGHSMIRSYLGERDCSITLEKRTTETPADVIDKGEEGVFVNLASYYFENYDIGYIAGMLCHEFGIHPLTVSKPHMAQEEDGFRGMPFRVPGLESEDRGGPDGFVSMNSANAKQADHVLGAIPGSPRYTVYRDLALEMAQMLLRDAETRVQGAREQDVTDLLDCFLMDVASIAATNDDRKRGLPVFTNREGEAVRRDIATVYNAYKQRLANGLPADRQGIAPLFPQDKTPQAVKADFQTLMARIAKGAFRAWSIDNSEG</sequence>
<evidence type="ECO:0000313" key="1">
    <source>
        <dbReference type="EMBL" id="KNE83548.1"/>
    </source>
</evidence>
<accession>A0ACC4WG10</accession>
<protein>
    <submittedName>
        <fullName evidence="1">Uncharacterized protein</fullName>
    </submittedName>
</protein>
<evidence type="ECO:0000313" key="2">
    <source>
        <dbReference type="Proteomes" id="UP000037185"/>
    </source>
</evidence>
<dbReference type="Proteomes" id="UP000037185">
    <property type="component" value="Unassembled WGS sequence"/>
</dbReference>
<organism evidence="1 2">
    <name type="scientific">Streptomyces fradiae</name>
    <name type="common">Streptomyces roseoflavus</name>
    <dbReference type="NCBI Taxonomy" id="1906"/>
    <lineage>
        <taxon>Bacteria</taxon>
        <taxon>Bacillati</taxon>
        <taxon>Actinomycetota</taxon>
        <taxon>Actinomycetes</taxon>
        <taxon>Kitasatosporales</taxon>
        <taxon>Streptomycetaceae</taxon>
        <taxon>Streptomyces</taxon>
    </lineage>
</organism>
<reference evidence="1" key="1">
    <citation type="submission" date="2015-07" db="EMBL/GenBank/DDBJ databases">
        <title>Draft genome sequence of Streptomyces fradiae, a resistant strain to nitron-oligomycin.</title>
        <authorList>
            <person name="Vatlin A.A."/>
            <person name="Bekker O.B."/>
            <person name="Danilenko V.N."/>
        </authorList>
    </citation>
    <scope>NUCLEOTIDE SEQUENCE</scope>
    <source>
        <strain evidence="1">Olg1-1</strain>
    </source>
</reference>
<comment type="caution">
    <text evidence="1">The sequence shown here is derived from an EMBL/GenBank/DDBJ whole genome shotgun (WGS) entry which is preliminary data.</text>
</comment>